<sequence length="91" mass="9813">MLVIIKSSPDAMGAGSAVKLAEEMSADIVLLQDGIYLAEQDRLEGFSGTAHVLSEDLRLRGVESISKNIIPIGYEELIDLMAANDKVMGMF</sequence>
<protein>
    <submittedName>
        <fullName evidence="1">Uncharacterized protein</fullName>
    </submittedName>
</protein>
<comment type="caution">
    <text evidence="1">The sequence shown here is derived from an EMBL/GenBank/DDBJ whole genome shotgun (WGS) entry which is preliminary data.</text>
</comment>
<dbReference type="Gene3D" id="3.40.1260.10">
    <property type="entry name" value="DsrEFH-like"/>
    <property type="match status" value="1"/>
</dbReference>
<evidence type="ECO:0000313" key="1">
    <source>
        <dbReference type="EMBL" id="KKM84449.1"/>
    </source>
</evidence>
<dbReference type="GO" id="GO:0005737">
    <property type="term" value="C:cytoplasm"/>
    <property type="evidence" value="ECO:0007669"/>
    <property type="project" value="InterPro"/>
</dbReference>
<proteinExistence type="predicted"/>
<dbReference type="Pfam" id="PF04077">
    <property type="entry name" value="DsrH"/>
    <property type="match status" value="1"/>
</dbReference>
<dbReference type="SUPFAM" id="SSF75169">
    <property type="entry name" value="DsrEFH-like"/>
    <property type="match status" value="1"/>
</dbReference>
<dbReference type="EMBL" id="LAZR01007566">
    <property type="protein sequence ID" value="KKM84449.1"/>
    <property type="molecule type" value="Genomic_DNA"/>
</dbReference>
<reference evidence="1" key="1">
    <citation type="journal article" date="2015" name="Nature">
        <title>Complex archaea that bridge the gap between prokaryotes and eukaryotes.</title>
        <authorList>
            <person name="Spang A."/>
            <person name="Saw J.H."/>
            <person name="Jorgensen S.L."/>
            <person name="Zaremba-Niedzwiedzka K."/>
            <person name="Martijn J."/>
            <person name="Lind A.E."/>
            <person name="van Eijk R."/>
            <person name="Schleper C."/>
            <person name="Guy L."/>
            <person name="Ettema T.J."/>
        </authorList>
    </citation>
    <scope>NUCLEOTIDE SEQUENCE</scope>
</reference>
<dbReference type="InterPro" id="IPR007215">
    <property type="entry name" value="Sulphur_relay_TusB/DsrH"/>
</dbReference>
<dbReference type="AlphaFoldDB" id="A0A0F9KQK8"/>
<name>A0A0F9KQK8_9ZZZZ</name>
<gene>
    <name evidence="1" type="ORF">LCGC14_1299070</name>
</gene>
<organism evidence="1">
    <name type="scientific">marine sediment metagenome</name>
    <dbReference type="NCBI Taxonomy" id="412755"/>
    <lineage>
        <taxon>unclassified sequences</taxon>
        <taxon>metagenomes</taxon>
        <taxon>ecological metagenomes</taxon>
    </lineage>
</organism>
<dbReference type="InterPro" id="IPR027396">
    <property type="entry name" value="DsrEFH-like"/>
</dbReference>
<dbReference type="GO" id="GO:0002143">
    <property type="term" value="P:tRNA wobble position uridine thiolation"/>
    <property type="evidence" value="ECO:0007669"/>
    <property type="project" value="InterPro"/>
</dbReference>
<accession>A0A0F9KQK8</accession>